<geneLocation type="mitochondrion" evidence="1"/>
<accession>A0A101LUU2</accession>
<sequence>MQLGTGYAEDMKPELQALTIKLEGILGAAMETELSLTIDPGLEQEHAMLRRNWNSNCLQECLAGNGKRL</sequence>
<organism evidence="1">
    <name type="scientific">Picea glauca</name>
    <name type="common">White spruce</name>
    <name type="synonym">Pinus glauca</name>
    <dbReference type="NCBI Taxonomy" id="3330"/>
    <lineage>
        <taxon>Eukaryota</taxon>
        <taxon>Viridiplantae</taxon>
        <taxon>Streptophyta</taxon>
        <taxon>Embryophyta</taxon>
        <taxon>Tracheophyta</taxon>
        <taxon>Spermatophyta</taxon>
        <taxon>Pinopsida</taxon>
        <taxon>Pinidae</taxon>
        <taxon>Conifers I</taxon>
        <taxon>Pinales</taxon>
        <taxon>Pinaceae</taxon>
        <taxon>Picea</taxon>
    </lineage>
</organism>
<gene>
    <name evidence="1" type="ORF">ABT39_MTgene2318</name>
</gene>
<name>A0A101LUU2_PICGL</name>
<dbReference type="AlphaFoldDB" id="A0A101LUU2"/>
<keyword evidence="1" id="KW-0496">Mitochondrion</keyword>
<reference evidence="1" key="1">
    <citation type="journal article" date="2015" name="Genome Biol. Evol.">
        <title>Organellar Genomes of White Spruce (Picea glauca): Assembly and Annotation.</title>
        <authorList>
            <person name="Jackman S.D."/>
            <person name="Warren R.L."/>
            <person name="Gibb E.A."/>
            <person name="Vandervalk B.P."/>
            <person name="Mohamadi H."/>
            <person name="Chu J."/>
            <person name="Raymond A."/>
            <person name="Pleasance S."/>
            <person name="Coope R."/>
            <person name="Wildung M.R."/>
            <person name="Ritland C.E."/>
            <person name="Bousquet J."/>
            <person name="Jones S.J."/>
            <person name="Bohlmann J."/>
            <person name="Birol I."/>
        </authorList>
    </citation>
    <scope>NUCLEOTIDE SEQUENCE [LARGE SCALE GENOMIC DNA]</scope>
    <source>
        <tissue evidence="1">Flushing bud</tissue>
    </source>
</reference>
<protein>
    <submittedName>
        <fullName evidence="1">Uncharacterized protein</fullName>
    </submittedName>
</protein>
<dbReference type="EMBL" id="LKAM01000016">
    <property type="protein sequence ID" value="KUM45752.1"/>
    <property type="molecule type" value="Genomic_DNA"/>
</dbReference>
<comment type="caution">
    <text evidence="1">The sequence shown here is derived from an EMBL/GenBank/DDBJ whole genome shotgun (WGS) entry which is preliminary data.</text>
</comment>
<proteinExistence type="predicted"/>
<evidence type="ECO:0000313" key="1">
    <source>
        <dbReference type="EMBL" id="KUM45752.1"/>
    </source>
</evidence>